<keyword evidence="1" id="KW-0175">Coiled coil</keyword>
<evidence type="ECO:0000256" key="2">
    <source>
        <dbReference type="SAM" id="MobiDB-lite"/>
    </source>
</evidence>
<feature type="region of interest" description="Disordered" evidence="2">
    <location>
        <begin position="189"/>
        <end position="265"/>
    </location>
</feature>
<sequence length="407" mass="46321">MASQTTILRCPYCHILLNGVNSLALHLSSCTATDEKQSIVHVYEGSHTDLPDLNSAHLHHQKSSSVPEAHDSEESQPAAAAGPLASQQEHAWCYASTLLLIETYRQHEAGFSDSTKKKNKVWKEIAEVLRGRGYRVNGNFCDTKMRALRRRYKTIKNNATLSGRGAMKQWQYFYVMDDLFIKKPATQPKVVEGTDPEDSDTSRASPSSSHFKPIPSPDTLQPRPAPIHSPVSSVPSPVSPHGESSCDEHDGMQPPRKKPRPQQQLWSSELLESFTSVNKERADALSSFLATYRQQQEDDKQQLHQQQEKYLEKLEALHQSKASLMEGMVSMKNDHCLEIQTLQTKHQNDMQKLQEGHQLTVQKLQEQHRKEVWELHEKIINMQQEHQQQLVSIILRSRTNGENGWSR</sequence>
<feature type="domain" description="Myb/SANT-like DNA-binding" evidence="3">
    <location>
        <begin position="90"/>
        <end position="179"/>
    </location>
</feature>
<proteinExistence type="predicted"/>
<organism evidence="4 5">
    <name type="scientific">Petrolisthes manimaculis</name>
    <dbReference type="NCBI Taxonomy" id="1843537"/>
    <lineage>
        <taxon>Eukaryota</taxon>
        <taxon>Metazoa</taxon>
        <taxon>Ecdysozoa</taxon>
        <taxon>Arthropoda</taxon>
        <taxon>Crustacea</taxon>
        <taxon>Multicrustacea</taxon>
        <taxon>Malacostraca</taxon>
        <taxon>Eumalacostraca</taxon>
        <taxon>Eucarida</taxon>
        <taxon>Decapoda</taxon>
        <taxon>Pleocyemata</taxon>
        <taxon>Anomura</taxon>
        <taxon>Galatheoidea</taxon>
        <taxon>Porcellanidae</taxon>
        <taxon>Petrolisthes</taxon>
    </lineage>
</organism>
<dbReference type="Pfam" id="PF13837">
    <property type="entry name" value="Myb_DNA-bind_4"/>
    <property type="match status" value="1"/>
</dbReference>
<evidence type="ECO:0000313" key="4">
    <source>
        <dbReference type="EMBL" id="KAK4328554.1"/>
    </source>
</evidence>
<accession>A0AAE1QKG9</accession>
<feature type="coiled-coil region" evidence="1">
    <location>
        <begin position="289"/>
        <end position="320"/>
    </location>
</feature>
<reference evidence="4" key="1">
    <citation type="submission" date="2023-11" db="EMBL/GenBank/DDBJ databases">
        <title>Genome assemblies of two species of porcelain crab, Petrolisthes cinctipes and Petrolisthes manimaculis (Anomura: Porcellanidae).</title>
        <authorList>
            <person name="Angst P."/>
        </authorList>
    </citation>
    <scope>NUCLEOTIDE SEQUENCE</scope>
    <source>
        <strain evidence="4">PB745_02</strain>
        <tissue evidence="4">Gill</tissue>
    </source>
</reference>
<gene>
    <name evidence="4" type="ORF">Pmani_001031</name>
</gene>
<feature type="compositionally biased region" description="Low complexity" evidence="2">
    <location>
        <begin position="229"/>
        <end position="240"/>
    </location>
</feature>
<comment type="caution">
    <text evidence="4">The sequence shown here is derived from an EMBL/GenBank/DDBJ whole genome shotgun (WGS) entry which is preliminary data.</text>
</comment>
<protein>
    <recommendedName>
        <fullName evidence="3">Myb/SANT-like DNA-binding domain-containing protein</fullName>
    </recommendedName>
</protein>
<name>A0AAE1QKG9_9EUCA</name>
<keyword evidence="5" id="KW-1185">Reference proteome</keyword>
<evidence type="ECO:0000259" key="3">
    <source>
        <dbReference type="Pfam" id="PF13837"/>
    </source>
</evidence>
<dbReference type="Proteomes" id="UP001292094">
    <property type="component" value="Unassembled WGS sequence"/>
</dbReference>
<evidence type="ECO:0000256" key="1">
    <source>
        <dbReference type="SAM" id="Coils"/>
    </source>
</evidence>
<dbReference type="InterPro" id="IPR044822">
    <property type="entry name" value="Myb_DNA-bind_4"/>
</dbReference>
<dbReference type="Gene3D" id="1.10.10.60">
    <property type="entry name" value="Homeodomain-like"/>
    <property type="match status" value="1"/>
</dbReference>
<feature type="region of interest" description="Disordered" evidence="2">
    <location>
        <begin position="51"/>
        <end position="81"/>
    </location>
</feature>
<dbReference type="PANTHER" id="PTHR47595">
    <property type="entry name" value="HEAT SHOCK 70 KDA PROTEIN 14"/>
    <property type="match status" value="1"/>
</dbReference>
<dbReference type="PANTHER" id="PTHR47595:SF1">
    <property type="entry name" value="MYB_SANT-LIKE DNA-BINDING DOMAIN-CONTAINING PROTEIN"/>
    <property type="match status" value="1"/>
</dbReference>
<evidence type="ECO:0000313" key="5">
    <source>
        <dbReference type="Proteomes" id="UP001292094"/>
    </source>
</evidence>
<dbReference type="EMBL" id="JAWZYT010000072">
    <property type="protein sequence ID" value="KAK4328554.1"/>
    <property type="molecule type" value="Genomic_DNA"/>
</dbReference>
<dbReference type="AlphaFoldDB" id="A0AAE1QKG9"/>